<reference evidence="1" key="1">
    <citation type="journal article" date="2021" name="New Phytol.">
        <title>Evolutionary innovations through gain and loss of genes in the ectomycorrhizal Boletales.</title>
        <authorList>
            <person name="Wu G."/>
            <person name="Miyauchi S."/>
            <person name="Morin E."/>
            <person name="Kuo A."/>
            <person name="Drula E."/>
            <person name="Varga T."/>
            <person name="Kohler A."/>
            <person name="Feng B."/>
            <person name="Cao Y."/>
            <person name="Lipzen A."/>
            <person name="Daum C."/>
            <person name="Hundley H."/>
            <person name="Pangilinan J."/>
            <person name="Johnson J."/>
            <person name="Barry K."/>
            <person name="LaButti K."/>
            <person name="Ng V."/>
            <person name="Ahrendt S."/>
            <person name="Min B."/>
            <person name="Choi I.G."/>
            <person name="Park H."/>
            <person name="Plett J.M."/>
            <person name="Magnuson J."/>
            <person name="Spatafora J.W."/>
            <person name="Nagy L.G."/>
            <person name="Henrissat B."/>
            <person name="Grigoriev I.V."/>
            <person name="Yang Z.L."/>
            <person name="Xu J."/>
            <person name="Martin F.M."/>
        </authorList>
    </citation>
    <scope>NUCLEOTIDE SEQUENCE</scope>
    <source>
        <strain evidence="1">KUC20120723A-06</strain>
    </source>
</reference>
<evidence type="ECO:0000313" key="1">
    <source>
        <dbReference type="EMBL" id="KAH7926553.1"/>
    </source>
</evidence>
<gene>
    <name evidence="1" type="ORF">BV22DRAFT_350713</name>
</gene>
<comment type="caution">
    <text evidence="1">The sequence shown here is derived from an EMBL/GenBank/DDBJ whole genome shotgun (WGS) entry which is preliminary data.</text>
</comment>
<sequence length="206" mass="23626">MGRLWQTPVIDQISPQVSVYDLLPPSVSPGSILWTFVTRPIVLLFTGSRAAPLEERSRDAVQMKISPKSHTSYRRGTSGPFDWACRHLRHRMKKTLRAKHLVGRAFRTLMMGRNQCVPCLDSRRMELVYKYDHTSLSSQFDCLNTRLRLSGMANPSQVAVVLLLPEHNVCSPASFSTAEYKPCLSTPYPWSQRAALRQQRPHHRRR</sequence>
<organism evidence="1 2">
    <name type="scientific">Leucogyrophana mollusca</name>
    <dbReference type="NCBI Taxonomy" id="85980"/>
    <lineage>
        <taxon>Eukaryota</taxon>
        <taxon>Fungi</taxon>
        <taxon>Dikarya</taxon>
        <taxon>Basidiomycota</taxon>
        <taxon>Agaricomycotina</taxon>
        <taxon>Agaricomycetes</taxon>
        <taxon>Agaricomycetidae</taxon>
        <taxon>Boletales</taxon>
        <taxon>Boletales incertae sedis</taxon>
        <taxon>Leucogyrophana</taxon>
    </lineage>
</organism>
<name>A0ACB8BMX3_9AGAM</name>
<dbReference type="EMBL" id="MU266381">
    <property type="protein sequence ID" value="KAH7926553.1"/>
    <property type="molecule type" value="Genomic_DNA"/>
</dbReference>
<accession>A0ACB8BMX3</accession>
<evidence type="ECO:0000313" key="2">
    <source>
        <dbReference type="Proteomes" id="UP000790709"/>
    </source>
</evidence>
<dbReference type="Proteomes" id="UP000790709">
    <property type="component" value="Unassembled WGS sequence"/>
</dbReference>
<keyword evidence="2" id="KW-1185">Reference proteome</keyword>
<protein>
    <submittedName>
        <fullName evidence="1">Uncharacterized protein</fullName>
    </submittedName>
</protein>
<proteinExistence type="predicted"/>